<evidence type="ECO:0000313" key="5">
    <source>
        <dbReference type="Ensembl" id="ENSCPGP00000013984.1"/>
    </source>
</evidence>
<dbReference type="Ensembl" id="ENSCPGT00000015328.1">
    <property type="protein sequence ID" value="ENSCPGP00000013984.1"/>
    <property type="gene ID" value="ENSCPGG00000009902.1"/>
</dbReference>
<dbReference type="GO" id="GO:0009897">
    <property type="term" value="C:external side of plasma membrane"/>
    <property type="evidence" value="ECO:0007669"/>
    <property type="project" value="TreeGrafter"/>
</dbReference>
<sequence length="275" mass="30282">RELAPVLRPGGHQLDLTPFTTTLSAFSAAWASKVVGAVHGVAYLSPSQDKGYSQVHWRRDNIVKIASREKGKEVQYPNSSYKGRLELFPNNTLKISHLQKNDSSVYQVYLEDSNGKEHVENIVLVVYGELGGWEGGPSLPWGDGEALTSQLPLADLVPKPTVKAKVISHDLELCEAILECSVDLEGVTYEWINTSKIWWEDEDPSKKHVSFNPSVKTYMCKVSNPVSSNNASLTYRHPCSWTGDSSAAASCATINMQVALGHLFLLLLLFPLTLA</sequence>
<evidence type="ECO:0008006" key="7">
    <source>
        <dbReference type="Google" id="ProtNLM"/>
    </source>
</evidence>
<keyword evidence="6" id="KW-1185">Reference proteome</keyword>
<evidence type="ECO:0000256" key="4">
    <source>
        <dbReference type="ARBA" id="ARBA00023180"/>
    </source>
</evidence>
<dbReference type="GO" id="GO:0042110">
    <property type="term" value="P:T cell activation"/>
    <property type="evidence" value="ECO:0007669"/>
    <property type="project" value="TreeGrafter"/>
</dbReference>
<keyword evidence="3" id="KW-0472">Membrane</keyword>
<dbReference type="AlphaFoldDB" id="A0A8C3JVJ5"/>
<keyword evidence="4" id="KW-0325">Glycoprotein</keyword>
<dbReference type="Proteomes" id="UP000694419">
    <property type="component" value="Unplaced"/>
</dbReference>
<dbReference type="PANTHER" id="PTHR12080">
    <property type="entry name" value="SIGNALING LYMPHOCYTIC ACTIVATION MOLECULE"/>
    <property type="match status" value="1"/>
</dbReference>
<dbReference type="InterPro" id="IPR015631">
    <property type="entry name" value="CD2/SLAM_rcpt"/>
</dbReference>
<dbReference type="PANTHER" id="PTHR12080:SF18">
    <property type="entry name" value="SLAM FAMILY MEMBER 9"/>
    <property type="match status" value="1"/>
</dbReference>
<dbReference type="InterPro" id="IPR013783">
    <property type="entry name" value="Ig-like_fold"/>
</dbReference>
<dbReference type="InterPro" id="IPR036179">
    <property type="entry name" value="Ig-like_dom_sf"/>
</dbReference>
<evidence type="ECO:0000256" key="3">
    <source>
        <dbReference type="ARBA" id="ARBA00023136"/>
    </source>
</evidence>
<protein>
    <recommendedName>
        <fullName evidence="7">CD48 antigen</fullName>
    </recommendedName>
</protein>
<evidence type="ECO:0000256" key="2">
    <source>
        <dbReference type="ARBA" id="ARBA00022729"/>
    </source>
</evidence>
<evidence type="ECO:0000256" key="1">
    <source>
        <dbReference type="ARBA" id="ARBA00004370"/>
    </source>
</evidence>
<reference evidence="5" key="2">
    <citation type="submission" date="2025-09" db="UniProtKB">
        <authorList>
            <consortium name="Ensembl"/>
        </authorList>
    </citation>
    <scope>IDENTIFICATION</scope>
</reference>
<organism evidence="5 6">
    <name type="scientific">Calidris pygmaea</name>
    <name type="common">Spoon-billed sandpiper</name>
    <dbReference type="NCBI Taxonomy" id="425635"/>
    <lineage>
        <taxon>Eukaryota</taxon>
        <taxon>Metazoa</taxon>
        <taxon>Chordata</taxon>
        <taxon>Craniata</taxon>
        <taxon>Vertebrata</taxon>
        <taxon>Euteleostomi</taxon>
        <taxon>Archelosauria</taxon>
        <taxon>Archosauria</taxon>
        <taxon>Dinosauria</taxon>
        <taxon>Saurischia</taxon>
        <taxon>Theropoda</taxon>
        <taxon>Coelurosauria</taxon>
        <taxon>Aves</taxon>
        <taxon>Neognathae</taxon>
        <taxon>Neoaves</taxon>
        <taxon>Charadriiformes</taxon>
        <taxon>Scolopacidae</taxon>
        <taxon>Calidris</taxon>
    </lineage>
</organism>
<comment type="subcellular location">
    <subcellularLocation>
        <location evidence="1">Membrane</location>
    </subcellularLocation>
</comment>
<keyword evidence="2" id="KW-0732">Signal</keyword>
<dbReference type="Gene3D" id="2.60.40.10">
    <property type="entry name" value="Immunoglobulins"/>
    <property type="match status" value="2"/>
</dbReference>
<name>A0A8C3JVJ5_9CHAR</name>
<evidence type="ECO:0000313" key="6">
    <source>
        <dbReference type="Proteomes" id="UP000694419"/>
    </source>
</evidence>
<accession>A0A8C3JVJ5</accession>
<proteinExistence type="predicted"/>
<reference evidence="5" key="1">
    <citation type="submission" date="2025-08" db="UniProtKB">
        <authorList>
            <consortium name="Ensembl"/>
        </authorList>
    </citation>
    <scope>IDENTIFICATION</scope>
</reference>
<dbReference type="SUPFAM" id="SSF48726">
    <property type="entry name" value="Immunoglobulin"/>
    <property type="match status" value="1"/>
</dbReference>